<dbReference type="GO" id="GO:0004222">
    <property type="term" value="F:metalloendopeptidase activity"/>
    <property type="evidence" value="ECO:0007669"/>
    <property type="project" value="TreeGrafter"/>
</dbReference>
<keyword evidence="2" id="KW-0812">Transmembrane</keyword>
<evidence type="ECO:0000256" key="2">
    <source>
        <dbReference type="SAM" id="Phobius"/>
    </source>
</evidence>
<dbReference type="Pfam" id="PF01551">
    <property type="entry name" value="Peptidase_M23"/>
    <property type="match status" value="1"/>
</dbReference>
<gene>
    <name evidence="4" type="ORF">SAMN04488025_1555</name>
</gene>
<dbReference type="InterPro" id="IPR050570">
    <property type="entry name" value="Cell_wall_metabolism_enzyme"/>
</dbReference>
<feature type="domain" description="M23ase beta-sheet core" evidence="3">
    <location>
        <begin position="170"/>
        <end position="266"/>
    </location>
</feature>
<dbReference type="InterPro" id="IPR011055">
    <property type="entry name" value="Dup_hybrid_motif"/>
</dbReference>
<evidence type="ECO:0000259" key="3">
    <source>
        <dbReference type="Pfam" id="PF01551"/>
    </source>
</evidence>
<keyword evidence="2" id="KW-1133">Transmembrane helix</keyword>
<evidence type="ECO:0000313" key="4">
    <source>
        <dbReference type="EMBL" id="SFG59643.1"/>
    </source>
</evidence>
<evidence type="ECO:0000256" key="1">
    <source>
        <dbReference type="ARBA" id="ARBA00022729"/>
    </source>
</evidence>
<proteinExistence type="predicted"/>
<name>A0A1I2T3T1_9BACL</name>
<dbReference type="EMBL" id="FOOK01000055">
    <property type="protein sequence ID" value="SFG59643.1"/>
    <property type="molecule type" value="Genomic_DNA"/>
</dbReference>
<feature type="transmembrane region" description="Helical" evidence="2">
    <location>
        <begin position="26"/>
        <end position="49"/>
    </location>
</feature>
<keyword evidence="2" id="KW-0472">Membrane</keyword>
<sequence length="272" mass="29461">MKGLFVGFLVWNRTQRKGSVTLEFVVLLPLFILLSLIAWQLFLSGMAVIDTHAAVRDAVRVASTTGDTDEAEEKGKDSFGQSRGYKLKRLDVKIEDGEAIAKAKVEIPILFMASKPITYETEEKAPALNTYNFASPLMMGNGQLGFPVANPTISSTFGRRTDPVYGGTAQHKGIDFPAPIGTPIYAAEDGIVKRAGPATGFGCWIVIDHGGGLETVYGHMYPHQILVVPGQRVKRGQQIAAVGNNGKSTGPHLHFEVRVRGEPVDPLPFLSE</sequence>
<dbReference type="Proteomes" id="UP000198661">
    <property type="component" value="Unassembled WGS sequence"/>
</dbReference>
<evidence type="ECO:0000313" key="5">
    <source>
        <dbReference type="Proteomes" id="UP000198661"/>
    </source>
</evidence>
<accession>A0A1I2T3T1</accession>
<dbReference type="STRING" id="201973.SAMN04488025_1555"/>
<keyword evidence="4" id="KW-0378">Hydrolase</keyword>
<protein>
    <submittedName>
        <fullName evidence="4">Murein DD-endopeptidase MepM and murein hydrolase activator NlpD, contain LysM domain</fullName>
    </submittedName>
</protein>
<keyword evidence="1" id="KW-0732">Signal</keyword>
<dbReference type="AlphaFoldDB" id="A0A1I2T3T1"/>
<organism evidence="4 5">
    <name type="scientific">Planifilum fulgidum</name>
    <dbReference type="NCBI Taxonomy" id="201973"/>
    <lineage>
        <taxon>Bacteria</taxon>
        <taxon>Bacillati</taxon>
        <taxon>Bacillota</taxon>
        <taxon>Bacilli</taxon>
        <taxon>Bacillales</taxon>
        <taxon>Thermoactinomycetaceae</taxon>
        <taxon>Planifilum</taxon>
    </lineage>
</organism>
<reference evidence="4 5" key="1">
    <citation type="submission" date="2016-10" db="EMBL/GenBank/DDBJ databases">
        <authorList>
            <person name="de Groot N.N."/>
        </authorList>
    </citation>
    <scope>NUCLEOTIDE SEQUENCE [LARGE SCALE GENOMIC DNA]</scope>
    <source>
        <strain evidence="4 5">DSM 44945</strain>
    </source>
</reference>
<dbReference type="CDD" id="cd12797">
    <property type="entry name" value="M23_peptidase"/>
    <property type="match status" value="1"/>
</dbReference>
<dbReference type="FunFam" id="2.70.70.10:FF:000006">
    <property type="entry name" value="M23 family peptidase"/>
    <property type="match status" value="1"/>
</dbReference>
<dbReference type="Gene3D" id="2.70.70.10">
    <property type="entry name" value="Glucose Permease (Domain IIA)"/>
    <property type="match status" value="1"/>
</dbReference>
<keyword evidence="5" id="KW-1185">Reference proteome</keyword>
<dbReference type="InterPro" id="IPR016047">
    <property type="entry name" value="M23ase_b-sheet_dom"/>
</dbReference>
<dbReference type="PANTHER" id="PTHR21666">
    <property type="entry name" value="PEPTIDASE-RELATED"/>
    <property type="match status" value="1"/>
</dbReference>
<dbReference type="SUPFAM" id="SSF51261">
    <property type="entry name" value="Duplicated hybrid motif"/>
    <property type="match status" value="1"/>
</dbReference>
<dbReference type="PANTHER" id="PTHR21666:SF289">
    <property type="entry name" value="L-ALA--D-GLU ENDOPEPTIDASE"/>
    <property type="match status" value="1"/>
</dbReference>